<dbReference type="RefSeq" id="WP_008833059.1">
    <property type="nucleotide sequence ID" value="NZ_BSFC01000024.1"/>
</dbReference>
<feature type="transmembrane region" description="Helical" evidence="1">
    <location>
        <begin position="38"/>
        <end position="55"/>
    </location>
</feature>
<evidence type="ECO:0000256" key="1">
    <source>
        <dbReference type="SAM" id="Phobius"/>
    </source>
</evidence>
<keyword evidence="5" id="KW-1185">Reference proteome</keyword>
<dbReference type="EMBL" id="CP017075">
    <property type="protein sequence ID" value="AOR75847.1"/>
    <property type="molecule type" value="Genomic_DNA"/>
</dbReference>
<evidence type="ECO:0000313" key="3">
    <source>
        <dbReference type="EMBL" id="EZP84845.1"/>
    </source>
</evidence>
<dbReference type="Proteomes" id="UP000094626">
    <property type="component" value="Chromosome"/>
</dbReference>
<keyword evidence="1" id="KW-0812">Transmembrane</keyword>
<proteinExistence type="predicted"/>
<organism evidence="3 4">
    <name type="scientific">Novosphingobium resinovorum</name>
    <dbReference type="NCBI Taxonomy" id="158500"/>
    <lineage>
        <taxon>Bacteria</taxon>
        <taxon>Pseudomonadati</taxon>
        <taxon>Pseudomonadota</taxon>
        <taxon>Alphaproteobacteria</taxon>
        <taxon>Sphingomonadales</taxon>
        <taxon>Sphingomonadaceae</taxon>
        <taxon>Novosphingobium</taxon>
    </lineage>
</organism>
<reference evidence="3 4" key="1">
    <citation type="submission" date="2014-03" db="EMBL/GenBank/DDBJ databases">
        <title>Whole genome sequence of Novosphingobium resinovorum KF1.</title>
        <authorList>
            <person name="Gan H.M."/>
            <person name="Gan H.Y."/>
            <person name="Chew T.H."/>
            <person name="Savka M.A."/>
        </authorList>
    </citation>
    <scope>NUCLEOTIDE SEQUENCE [LARGE SCALE GENOMIC DNA]</scope>
    <source>
        <strain evidence="3 4">KF1</strain>
    </source>
</reference>
<keyword evidence="1" id="KW-0472">Membrane</keyword>
<name>A0A031K6J3_9SPHN</name>
<dbReference type="STRING" id="158500.BES08_03090"/>
<dbReference type="Proteomes" id="UP000024329">
    <property type="component" value="Unassembled WGS sequence"/>
</dbReference>
<evidence type="ECO:0000313" key="4">
    <source>
        <dbReference type="Proteomes" id="UP000024329"/>
    </source>
</evidence>
<evidence type="ECO:0000313" key="5">
    <source>
        <dbReference type="Proteomes" id="UP000094626"/>
    </source>
</evidence>
<evidence type="ECO:0000313" key="2">
    <source>
        <dbReference type="EMBL" id="AOR75847.1"/>
    </source>
</evidence>
<reference evidence="2" key="2">
    <citation type="submission" date="2016-08" db="EMBL/GenBank/DDBJ databases">
        <authorList>
            <person name="Seilhamer J.J."/>
        </authorList>
    </citation>
    <scope>NUCLEOTIDE SEQUENCE [LARGE SCALE GENOMIC DNA]</scope>
    <source>
        <strain evidence="2">SA1</strain>
    </source>
</reference>
<protein>
    <submittedName>
        <fullName evidence="3">Uncharacterized protein</fullName>
    </submittedName>
</protein>
<sequence length="67" mass="7608">MTKFNTVEMIRIWATLTGLFLVGLYFVVLWLGIAPSPMIAMLATAIGGFEIFFFGQDQWLKRRGKHG</sequence>
<dbReference type="OrthoDB" id="7510049at2"/>
<accession>A0A031K6J3</accession>
<feature type="transmembrane region" description="Helical" evidence="1">
    <location>
        <begin position="12"/>
        <end position="32"/>
    </location>
</feature>
<dbReference type="KEGG" id="nre:BES08_03090"/>
<dbReference type="PATRIC" id="fig|158500.4.peg.623"/>
<reference evidence="5" key="3">
    <citation type="journal article" date="2017" name="J. Biotechnol.">
        <title>Complete genome sequence of Novosphingobium resinovorum SA1, a versatile xenobiotic-degrading bacterium capable of utilizing sulfanilic acid.</title>
        <authorList>
            <person name="Hegedus B."/>
            <person name="Kos P.B."/>
            <person name="Balint B."/>
            <person name="Maroti G."/>
            <person name="Gan H.M."/>
            <person name="Perei K."/>
            <person name="Rakhely G."/>
        </authorList>
    </citation>
    <scope>NUCLEOTIDE SEQUENCE [LARGE SCALE GENOMIC DNA]</scope>
    <source>
        <strain evidence="5">SA1</strain>
    </source>
</reference>
<keyword evidence="1" id="KW-1133">Transmembrane helix</keyword>
<dbReference type="AlphaFoldDB" id="A0A031K6J3"/>
<gene>
    <name evidence="2" type="ORF">BES08_03090</name>
    <name evidence="3" type="ORF">BV97_00607</name>
</gene>
<dbReference type="EMBL" id="JFYZ01000001">
    <property type="protein sequence ID" value="EZP84845.1"/>
    <property type="molecule type" value="Genomic_DNA"/>
</dbReference>